<dbReference type="InterPro" id="IPR013509">
    <property type="entry name" value="RNR_lsu_N"/>
</dbReference>
<dbReference type="GO" id="GO:0004748">
    <property type="term" value="F:ribonucleoside-diphosphate reductase activity, thioredoxin disulfide as acceptor"/>
    <property type="evidence" value="ECO:0007669"/>
    <property type="project" value="UniProtKB-EC"/>
</dbReference>
<keyword evidence="3 4" id="KW-0560">Oxidoreductase</keyword>
<dbReference type="GO" id="GO:0009263">
    <property type="term" value="P:deoxyribonucleotide biosynthetic process"/>
    <property type="evidence" value="ECO:0007669"/>
    <property type="project" value="UniProtKB-KW"/>
</dbReference>
<evidence type="ECO:0000313" key="8">
    <source>
        <dbReference type="Proteomes" id="UP000202763"/>
    </source>
</evidence>
<reference evidence="7 8" key="1">
    <citation type="submission" date="2015-05" db="EMBL/GenBank/DDBJ databases">
        <authorList>
            <person name="Wang D.B."/>
            <person name="Wang M."/>
        </authorList>
    </citation>
    <scope>NUCLEOTIDE SEQUENCE [LARGE SCALE GENOMIC DNA]</scope>
</reference>
<comment type="similarity">
    <text evidence="1 4">Belongs to the ribonucleoside diphosphate reductase large chain family.</text>
</comment>
<evidence type="ECO:0000313" key="7">
    <source>
        <dbReference type="EMBL" id="AKO61041.1"/>
    </source>
</evidence>
<dbReference type="PANTHER" id="PTHR11573:SF6">
    <property type="entry name" value="RIBONUCLEOSIDE-DIPHOSPHATE REDUCTASE LARGE SUBUNIT"/>
    <property type="match status" value="1"/>
</dbReference>
<dbReference type="GeneID" id="26796635"/>
<dbReference type="InterPro" id="IPR000788">
    <property type="entry name" value="RNR_lg_C"/>
</dbReference>
<accession>A0A0H4IT31</accession>
<sequence length="619" mass="68914">MVKNYLGINIDYSRDSIIPEQGYAMLTKKGFYKKGNEKSPQESFARAATCFSYGDLELAQRIYDAVSKQWFTFASPVLSNAIEHIYPEKLEFSDVVGYLKSKVKAEGLPISCFLSYIPDTREGLVNTRAETSWLSMMGGGVGLYAGMRSVDEKSTGVMAHMRGYDSDAKAYKQGETRRGSYAAYLPIDHPEILNFIDMRNPVGGDPNLKCFNLNNGVNITDKFMEAMVKGEDYELIDPKHGATGRFISARDVWHKLLEVRKDTGEPYLEFIDTVNKNLPTWITNKGYYVSQSNLCNEIQLMTDEDRTAVCCLSSLNLDKFDEWKDTSLVADLVTMLDNVLEYFIALAPEVLERAIYSAKQERAIGLGTLGFASYLQGKSIPFESGGFNSAVQENYKIYKKIKDSAVKASLVLGKERGEAPDCEGSGMRNSHLMAIAPNASSSSLINVSPSIEPLAGIAFTAQGRSGSFLIKNNHFNKLINEYAKVNELGSVWIDQQWKIIINDNGSVQSLPWLSEHDKKVYKTSSEIDQRWVIEHASVRQPLVCQGQSVNLAIRPDATAQQVSDLHFSAWKKGLKGLYYYRTSSKVKAKVGDGTEKPLNAVSVKPTFDNDDNECLACEG</sequence>
<dbReference type="PRINTS" id="PR01183">
    <property type="entry name" value="RIBORDTASEM1"/>
</dbReference>
<dbReference type="RefSeq" id="YP_009225574.1">
    <property type="nucleotide sequence ID" value="NC_029094.1"/>
</dbReference>
<dbReference type="OrthoDB" id="2980at10239"/>
<dbReference type="KEGG" id="vg:26796635"/>
<dbReference type="InterPro" id="IPR039718">
    <property type="entry name" value="Rrm1"/>
</dbReference>
<dbReference type="Proteomes" id="UP000202763">
    <property type="component" value="Segment"/>
</dbReference>
<dbReference type="InterPro" id="IPR008926">
    <property type="entry name" value="RNR_R1-su_N"/>
</dbReference>
<keyword evidence="8" id="KW-1185">Reference proteome</keyword>
<keyword evidence="4" id="KW-0215">Deoxyribonucleotide synthesis</keyword>
<evidence type="ECO:0000256" key="4">
    <source>
        <dbReference type="RuleBase" id="RU003410"/>
    </source>
</evidence>
<name>A0A0H4IT31_9CAUD</name>
<evidence type="ECO:0000256" key="2">
    <source>
        <dbReference type="ARBA" id="ARBA00012274"/>
    </source>
</evidence>
<comment type="function">
    <text evidence="4">Provides the precursors necessary for DNA synthesis. Catalyzes the biosynthesis of deoxyribonucleotides from the corresponding ribonucleotides.</text>
</comment>
<dbReference type="SUPFAM" id="SSF48168">
    <property type="entry name" value="R1 subunit of ribonucleotide reductase, N-terminal domain"/>
    <property type="match status" value="1"/>
</dbReference>
<comment type="catalytic activity">
    <reaction evidence="4">
        <text>a 2'-deoxyribonucleoside 5'-diphosphate + [thioredoxin]-disulfide + H2O = a ribonucleoside 5'-diphosphate + [thioredoxin]-dithiol</text>
        <dbReference type="Rhea" id="RHEA:23252"/>
        <dbReference type="Rhea" id="RHEA-COMP:10698"/>
        <dbReference type="Rhea" id="RHEA-COMP:10700"/>
        <dbReference type="ChEBI" id="CHEBI:15377"/>
        <dbReference type="ChEBI" id="CHEBI:29950"/>
        <dbReference type="ChEBI" id="CHEBI:50058"/>
        <dbReference type="ChEBI" id="CHEBI:57930"/>
        <dbReference type="ChEBI" id="CHEBI:73316"/>
        <dbReference type="EC" id="1.17.4.1"/>
    </reaction>
</comment>
<dbReference type="GO" id="GO:0005524">
    <property type="term" value="F:ATP binding"/>
    <property type="evidence" value="ECO:0007669"/>
    <property type="project" value="InterPro"/>
</dbReference>
<dbReference type="Gene3D" id="3.20.70.20">
    <property type="match status" value="1"/>
</dbReference>
<evidence type="ECO:0000256" key="1">
    <source>
        <dbReference type="ARBA" id="ARBA00010406"/>
    </source>
</evidence>
<protein>
    <recommendedName>
        <fullName evidence="2 4">Ribonucleoside-diphosphate reductase</fullName>
        <ecNumber evidence="2 4">1.17.4.1</ecNumber>
    </recommendedName>
</protein>
<dbReference type="Pfam" id="PF02867">
    <property type="entry name" value="Ribonuc_red_lgC"/>
    <property type="match status" value="1"/>
</dbReference>
<feature type="domain" description="Ribonucleotide reductase large subunit N-terminal" evidence="5">
    <location>
        <begin position="34"/>
        <end position="81"/>
    </location>
</feature>
<evidence type="ECO:0000259" key="5">
    <source>
        <dbReference type="Pfam" id="PF00317"/>
    </source>
</evidence>
<organism evidence="7 8">
    <name type="scientific">Pseudoalteromonas phage H101</name>
    <dbReference type="NCBI Taxonomy" id="1654919"/>
    <lineage>
        <taxon>Viruses</taxon>
        <taxon>Duplodnaviria</taxon>
        <taxon>Heunggongvirae</taxon>
        <taxon>Uroviricota</taxon>
        <taxon>Caudoviricetes</taxon>
        <taxon>Shandongvirus</taxon>
        <taxon>Shandongvirus H101</taxon>
    </lineage>
</organism>
<dbReference type="PANTHER" id="PTHR11573">
    <property type="entry name" value="RIBONUCLEOSIDE-DIPHOSPHATE REDUCTASE LARGE CHAIN"/>
    <property type="match status" value="1"/>
</dbReference>
<dbReference type="Pfam" id="PF00317">
    <property type="entry name" value="Ribonuc_red_lgN"/>
    <property type="match status" value="1"/>
</dbReference>
<dbReference type="EC" id="1.17.4.1" evidence="2 4"/>
<feature type="domain" description="Ribonucleotide reductase large subunit C-terminal" evidence="6">
    <location>
        <begin position="111"/>
        <end position="423"/>
    </location>
</feature>
<dbReference type="NCBIfam" id="NF006577">
    <property type="entry name" value="PRK09102.1"/>
    <property type="match status" value="1"/>
</dbReference>
<dbReference type="SUPFAM" id="SSF51998">
    <property type="entry name" value="PFL-like glycyl radical enzymes"/>
    <property type="match status" value="1"/>
</dbReference>
<dbReference type="EMBL" id="KR534323">
    <property type="protein sequence ID" value="AKO61041.1"/>
    <property type="molecule type" value="Genomic_DNA"/>
</dbReference>
<proteinExistence type="inferred from homology"/>
<dbReference type="UniPathway" id="UPA00326"/>
<evidence type="ECO:0000256" key="3">
    <source>
        <dbReference type="ARBA" id="ARBA00023002"/>
    </source>
</evidence>
<evidence type="ECO:0000259" key="6">
    <source>
        <dbReference type="Pfam" id="PF02867"/>
    </source>
</evidence>